<accession>A0AAV4EK50</accession>
<dbReference type="PANTHER" id="PTHR33198">
    <property type="entry name" value="ANK_REP_REGION DOMAIN-CONTAINING PROTEIN-RELATED"/>
    <property type="match status" value="1"/>
</dbReference>
<organism evidence="2 3">
    <name type="scientific">Elysia marginata</name>
    <dbReference type="NCBI Taxonomy" id="1093978"/>
    <lineage>
        <taxon>Eukaryota</taxon>
        <taxon>Metazoa</taxon>
        <taxon>Spiralia</taxon>
        <taxon>Lophotrochozoa</taxon>
        <taxon>Mollusca</taxon>
        <taxon>Gastropoda</taxon>
        <taxon>Heterobranchia</taxon>
        <taxon>Euthyneura</taxon>
        <taxon>Panpulmonata</taxon>
        <taxon>Sacoglossa</taxon>
        <taxon>Placobranchoidea</taxon>
        <taxon>Plakobranchidae</taxon>
        <taxon>Elysia</taxon>
    </lineage>
</organism>
<comment type="caution">
    <text evidence="2">The sequence shown here is derived from an EMBL/GenBank/DDBJ whole genome shotgun (WGS) entry which is preliminary data.</text>
</comment>
<keyword evidence="3" id="KW-1185">Reference proteome</keyword>
<protein>
    <submittedName>
        <fullName evidence="2">Retrovirus-related Pol polyprotein from transposon 17.6</fullName>
    </submittedName>
</protein>
<name>A0AAV4EK50_9GAST</name>
<dbReference type="Proteomes" id="UP000762676">
    <property type="component" value="Unassembled WGS sequence"/>
</dbReference>
<evidence type="ECO:0000313" key="2">
    <source>
        <dbReference type="EMBL" id="GFR61052.1"/>
    </source>
</evidence>
<sequence>MATPPRQLPIPRPLILTGNLTTNWKVFKRDWNNYEIASKLRSETAEMCVATLLSCIGRDAMDIFDGFQLTEEQNNDIQEILDTFEKYCIGETNESYERFVFNSRNQQEGESIDKYVAELRKLAKTCNFATLEESLICDRIITGIKCDIIRRKLLQETKLTLIKCIDICRSIESSKRQMLTIQGEKRMDELSVRKVTAPSQGSYSRSPGTTRPKDPKDCHFCGSRHILQKELCPAWVKTCSKCKGKNHFAIKSKSRIHALQTSAEAYTTDTDESFDDAWLAAV</sequence>
<dbReference type="PANTHER" id="PTHR33198:SF20">
    <property type="entry name" value="RETROTRANSPOSON GAG DOMAIN-CONTAINING PROTEIN"/>
    <property type="match status" value="1"/>
</dbReference>
<dbReference type="EMBL" id="BMAT01003706">
    <property type="protein sequence ID" value="GFR61052.1"/>
    <property type="molecule type" value="Genomic_DNA"/>
</dbReference>
<dbReference type="AlphaFoldDB" id="A0AAV4EK50"/>
<feature type="region of interest" description="Disordered" evidence="1">
    <location>
        <begin position="190"/>
        <end position="214"/>
    </location>
</feature>
<gene>
    <name evidence="2" type="ORF">ElyMa_001837100</name>
</gene>
<reference evidence="2 3" key="1">
    <citation type="journal article" date="2021" name="Elife">
        <title>Chloroplast acquisition without the gene transfer in kleptoplastic sea slugs, Plakobranchus ocellatus.</title>
        <authorList>
            <person name="Maeda T."/>
            <person name="Takahashi S."/>
            <person name="Yoshida T."/>
            <person name="Shimamura S."/>
            <person name="Takaki Y."/>
            <person name="Nagai Y."/>
            <person name="Toyoda A."/>
            <person name="Suzuki Y."/>
            <person name="Arimoto A."/>
            <person name="Ishii H."/>
            <person name="Satoh N."/>
            <person name="Nishiyama T."/>
            <person name="Hasebe M."/>
            <person name="Maruyama T."/>
            <person name="Minagawa J."/>
            <person name="Obokata J."/>
            <person name="Shigenobu S."/>
        </authorList>
    </citation>
    <scope>NUCLEOTIDE SEQUENCE [LARGE SCALE GENOMIC DNA]</scope>
</reference>
<proteinExistence type="predicted"/>
<evidence type="ECO:0000256" key="1">
    <source>
        <dbReference type="SAM" id="MobiDB-lite"/>
    </source>
</evidence>
<feature type="compositionally biased region" description="Polar residues" evidence="1">
    <location>
        <begin position="197"/>
        <end position="209"/>
    </location>
</feature>
<evidence type="ECO:0000313" key="3">
    <source>
        <dbReference type="Proteomes" id="UP000762676"/>
    </source>
</evidence>